<comment type="function">
    <text evidence="4">The pyruvate dehydrogenase complex catalyzes the overall conversion of pyruvate to acetyl-CoA and CO(2). It contains multiple copies of three enzymatic components: pyruvate dehydrogenase (E1), dihydrolipoamide acetyltransferase (E2) and lipoamide dehydrogenase (E3).</text>
</comment>
<accession>A0A212JPY5</accession>
<dbReference type="GO" id="GO:0004739">
    <property type="term" value="F:pyruvate dehydrogenase (acetyl-transferring) activity"/>
    <property type="evidence" value="ECO:0007669"/>
    <property type="project" value="UniProtKB-EC"/>
</dbReference>
<dbReference type="InterPro" id="IPR001017">
    <property type="entry name" value="DH_E1"/>
</dbReference>
<evidence type="ECO:0000256" key="1">
    <source>
        <dbReference type="ARBA" id="ARBA00001964"/>
    </source>
</evidence>
<evidence type="ECO:0000313" key="7">
    <source>
        <dbReference type="EMBL" id="SBW01428.1"/>
    </source>
</evidence>
<dbReference type="PANTHER" id="PTHR11516:SF60">
    <property type="entry name" value="PYRUVATE DEHYDROGENASE E1 COMPONENT SUBUNIT ALPHA"/>
    <property type="match status" value="1"/>
</dbReference>
<comment type="catalytic activity">
    <reaction evidence="5">
        <text>N(6)-[(R)-lipoyl]-L-lysyl-[protein] + pyruvate + H(+) = N(6)-[(R)-S(8)-acetyldihydrolipoyl]-L-lysyl-[protein] + CO2</text>
        <dbReference type="Rhea" id="RHEA:19189"/>
        <dbReference type="Rhea" id="RHEA-COMP:10474"/>
        <dbReference type="Rhea" id="RHEA-COMP:10478"/>
        <dbReference type="ChEBI" id="CHEBI:15361"/>
        <dbReference type="ChEBI" id="CHEBI:15378"/>
        <dbReference type="ChEBI" id="CHEBI:16526"/>
        <dbReference type="ChEBI" id="CHEBI:83099"/>
        <dbReference type="ChEBI" id="CHEBI:83111"/>
        <dbReference type="EC" id="1.2.4.1"/>
    </reaction>
</comment>
<evidence type="ECO:0000259" key="6">
    <source>
        <dbReference type="Pfam" id="PF00676"/>
    </source>
</evidence>
<comment type="cofactor">
    <cofactor evidence="1">
        <name>thiamine diphosphate</name>
        <dbReference type="ChEBI" id="CHEBI:58937"/>
    </cofactor>
</comment>
<dbReference type="InterPro" id="IPR050642">
    <property type="entry name" value="PDH_E1_Alpha_Subunit"/>
</dbReference>
<evidence type="ECO:0000256" key="4">
    <source>
        <dbReference type="ARBA" id="ARBA00025211"/>
    </source>
</evidence>
<dbReference type="InterPro" id="IPR029061">
    <property type="entry name" value="THDP-binding"/>
</dbReference>
<organism evidence="7">
    <name type="scientific">uncultured Alphaproteobacteria bacterium</name>
    <dbReference type="NCBI Taxonomy" id="91750"/>
    <lineage>
        <taxon>Bacteria</taxon>
        <taxon>Pseudomonadati</taxon>
        <taxon>Pseudomonadota</taxon>
        <taxon>Alphaproteobacteria</taxon>
        <taxon>environmental samples</taxon>
    </lineage>
</organism>
<sequence>MTTDAYHRLFRAAMRIRLVEERIIDLYPSDLIQSPVHLSIGQEGPSVCLCDALQASDPVFGTYRSHALYLAKGGDLAAMFRELCGRLGGPSKGKAGSMHLAAPEVGFMGSSAVVASNLPHAVGAALAAKRRGTGQVCVAAFGDGATEEGVAHESLNFAALHALPVLFFCENNDLAVHSRRAARQSYDLCGWAAGYGIDTVRIAESWDFVATRATLAETIARIRETGRPAFVEILTYRYKEHVGPGEDFGAGYRGRDEAAWWQARDPLIADAALAAGFAPGIAAEIDAALADALAAPLPERDDLLTDVL</sequence>
<dbReference type="GO" id="GO:0006086">
    <property type="term" value="P:pyruvate decarboxylation to acetyl-CoA"/>
    <property type="evidence" value="ECO:0007669"/>
    <property type="project" value="TreeGrafter"/>
</dbReference>
<dbReference type="SUPFAM" id="SSF52518">
    <property type="entry name" value="Thiamin diphosphate-binding fold (THDP-binding)"/>
    <property type="match status" value="1"/>
</dbReference>
<keyword evidence="2 7" id="KW-0560">Oxidoreductase</keyword>
<dbReference type="Gene3D" id="3.40.50.970">
    <property type="match status" value="1"/>
</dbReference>
<feature type="domain" description="Dehydrogenase E1 component" evidence="6">
    <location>
        <begin position="13"/>
        <end position="267"/>
    </location>
</feature>
<dbReference type="EMBL" id="FLUO01000001">
    <property type="protein sequence ID" value="SBW01428.1"/>
    <property type="molecule type" value="Genomic_DNA"/>
</dbReference>
<keyword evidence="3" id="KW-0786">Thiamine pyrophosphate</keyword>
<evidence type="ECO:0000256" key="5">
    <source>
        <dbReference type="ARBA" id="ARBA00051231"/>
    </source>
</evidence>
<evidence type="ECO:0000256" key="2">
    <source>
        <dbReference type="ARBA" id="ARBA00023002"/>
    </source>
</evidence>
<dbReference type="PANTHER" id="PTHR11516">
    <property type="entry name" value="PYRUVATE DEHYDROGENASE E1 COMPONENT, ALPHA SUBUNIT BACTERIAL AND ORGANELLAR"/>
    <property type="match status" value="1"/>
</dbReference>
<proteinExistence type="predicted"/>
<gene>
    <name evidence="7" type="ORF">KL86APRO_11429</name>
</gene>
<protein>
    <submittedName>
        <fullName evidence="7">Putative pyruvate dehydrogenase E1 component, alpha subunit</fullName>
        <ecNumber evidence="7">1.2.4.1</ecNumber>
    </submittedName>
</protein>
<dbReference type="EC" id="1.2.4.1" evidence="7"/>
<evidence type="ECO:0000256" key="3">
    <source>
        <dbReference type="ARBA" id="ARBA00023052"/>
    </source>
</evidence>
<dbReference type="AlphaFoldDB" id="A0A212JPY5"/>
<reference evidence="7" key="1">
    <citation type="submission" date="2016-04" db="EMBL/GenBank/DDBJ databases">
        <authorList>
            <person name="Evans L.H."/>
            <person name="Alamgir A."/>
            <person name="Owens N."/>
            <person name="Weber N.D."/>
            <person name="Virtaneva K."/>
            <person name="Barbian K."/>
            <person name="Babar A."/>
            <person name="Rosenke K."/>
        </authorList>
    </citation>
    <scope>NUCLEOTIDE SEQUENCE</scope>
    <source>
        <strain evidence="7">86</strain>
    </source>
</reference>
<dbReference type="Pfam" id="PF00676">
    <property type="entry name" value="E1_dh"/>
    <property type="match status" value="1"/>
</dbReference>
<name>A0A212JPY5_9PROT</name>
<dbReference type="CDD" id="cd02000">
    <property type="entry name" value="TPP_E1_PDC_ADC_BCADC"/>
    <property type="match status" value="1"/>
</dbReference>
<keyword evidence="7" id="KW-0670">Pyruvate</keyword>